<dbReference type="RefSeq" id="WP_090361224.1">
    <property type="nucleotide sequence ID" value="NZ_FMUB01000009.1"/>
</dbReference>
<dbReference type="AlphaFoldDB" id="A0A1G4WR96"/>
<gene>
    <name evidence="1" type="ORF">SAMN02799620_04449</name>
</gene>
<dbReference type="Proteomes" id="UP000199707">
    <property type="component" value="Unassembled WGS sequence"/>
</dbReference>
<dbReference type="STRING" id="1502745.SAMN02799620_04449"/>
<evidence type="ECO:0000313" key="1">
    <source>
        <dbReference type="EMBL" id="SCX27872.1"/>
    </source>
</evidence>
<dbReference type="EMBL" id="FMUB01000009">
    <property type="protein sequence ID" value="SCX27872.1"/>
    <property type="molecule type" value="Genomic_DNA"/>
</dbReference>
<dbReference type="Gene3D" id="2.30.110.10">
    <property type="entry name" value="Electron Transport, Fmn-binding Protein, Chain A"/>
    <property type="match status" value="1"/>
</dbReference>
<protein>
    <submittedName>
        <fullName evidence="1">Deazaflavin-dependent oxidoreductase, nitroreductase family</fullName>
    </submittedName>
</protein>
<dbReference type="InterPro" id="IPR012349">
    <property type="entry name" value="Split_barrel_FMN-bd"/>
</dbReference>
<reference evidence="2" key="1">
    <citation type="submission" date="2016-10" db="EMBL/GenBank/DDBJ databases">
        <authorList>
            <person name="Varghese N."/>
            <person name="Submissions S."/>
        </authorList>
    </citation>
    <scope>NUCLEOTIDE SEQUENCE [LARGE SCALE GENOMIC DNA]</scope>
    <source>
        <strain evidence="2">UNC267MFSha1.1M11</strain>
    </source>
</reference>
<sequence length="144" mass="16041">MPKNATNPANDGVRKFNKHVLNPMMLHLAGRKHWYAGVIRHTGRRTGRVHLTPVVAVRVADHIVTPLPYGADTDWLRNALEAGEATITTGGERFDVINPRVIEATDAATLLSARRFREFARFGIDHFAEFDLATDTSEESGHED</sequence>
<proteinExistence type="predicted"/>
<accession>A0A1G4WR96</accession>
<name>A0A1G4WR96_9MYCO</name>
<evidence type="ECO:0000313" key="2">
    <source>
        <dbReference type="Proteomes" id="UP000199707"/>
    </source>
</evidence>
<organism evidence="1 2">
    <name type="scientific">Mycolicibacterium fluoranthenivorans</name>
    <dbReference type="NCBI Taxonomy" id="258505"/>
    <lineage>
        <taxon>Bacteria</taxon>
        <taxon>Bacillati</taxon>
        <taxon>Actinomycetota</taxon>
        <taxon>Actinomycetes</taxon>
        <taxon>Mycobacteriales</taxon>
        <taxon>Mycobacteriaceae</taxon>
        <taxon>Mycolicibacterium</taxon>
    </lineage>
</organism>